<evidence type="ECO:0000256" key="1">
    <source>
        <dbReference type="ARBA" id="ARBA00004273"/>
    </source>
</evidence>
<keyword evidence="5" id="KW-0999">Mitochondrion inner membrane</keyword>
<dbReference type="EMBL" id="KQ982762">
    <property type="protein sequence ID" value="KYQ51042.1"/>
    <property type="molecule type" value="Genomic_DNA"/>
</dbReference>
<feature type="transmembrane region" description="Helical" evidence="9">
    <location>
        <begin position="38"/>
        <end position="55"/>
    </location>
</feature>
<comment type="subcellular location">
    <subcellularLocation>
        <location evidence="1">Mitochondrion inner membrane</location>
    </subcellularLocation>
</comment>
<evidence type="ECO:0000256" key="6">
    <source>
        <dbReference type="ARBA" id="ARBA00022989"/>
    </source>
</evidence>
<reference evidence="10 11" key="1">
    <citation type="submission" date="2015-09" db="EMBL/GenBank/DDBJ databases">
        <title>Trachymyrmex zeteki WGS genome.</title>
        <authorList>
            <person name="Nygaard S."/>
            <person name="Hu H."/>
            <person name="Boomsma J."/>
            <person name="Zhang G."/>
        </authorList>
    </citation>
    <scope>NUCLEOTIDE SEQUENCE [LARGE SCALE GENOMIC DNA]</scope>
    <source>
        <strain evidence="10">Tzet28-1</strain>
        <tissue evidence="10">Whole body</tissue>
    </source>
</reference>
<keyword evidence="8 9" id="KW-0472">Membrane</keyword>
<dbReference type="InterPro" id="IPR022533">
    <property type="entry name" value="Cox20"/>
</dbReference>
<feature type="transmembrane region" description="Helical" evidence="9">
    <location>
        <begin position="61"/>
        <end position="80"/>
    </location>
</feature>
<protein>
    <recommendedName>
        <fullName evidence="3">Cytochrome c oxidase assembly protein COX20, mitochondrial</fullName>
    </recommendedName>
</protein>
<dbReference type="KEGG" id="mzt:108726523"/>
<evidence type="ECO:0000256" key="3">
    <source>
        <dbReference type="ARBA" id="ARBA00017689"/>
    </source>
</evidence>
<evidence type="ECO:0000256" key="7">
    <source>
        <dbReference type="ARBA" id="ARBA00023128"/>
    </source>
</evidence>
<evidence type="ECO:0000313" key="11">
    <source>
        <dbReference type="Proteomes" id="UP000075809"/>
    </source>
</evidence>
<dbReference type="OrthoDB" id="14603at2759"/>
<keyword evidence="11" id="KW-1185">Reference proteome</keyword>
<evidence type="ECO:0000256" key="9">
    <source>
        <dbReference type="SAM" id="Phobius"/>
    </source>
</evidence>
<dbReference type="Proteomes" id="UP000075809">
    <property type="component" value="Unassembled WGS sequence"/>
</dbReference>
<dbReference type="Pfam" id="PF12597">
    <property type="entry name" value="Cox20"/>
    <property type="match status" value="1"/>
</dbReference>
<keyword evidence="7" id="KW-0496">Mitochondrion</keyword>
<gene>
    <name evidence="10" type="ORF">ALC60_09838</name>
</gene>
<comment type="similarity">
    <text evidence="2">Belongs to the COX20 family.</text>
</comment>
<evidence type="ECO:0000256" key="8">
    <source>
        <dbReference type="ARBA" id="ARBA00023136"/>
    </source>
</evidence>
<organism evidence="10 11">
    <name type="scientific">Mycetomoellerius zeteki</name>
    <dbReference type="NCBI Taxonomy" id="64791"/>
    <lineage>
        <taxon>Eukaryota</taxon>
        <taxon>Metazoa</taxon>
        <taxon>Ecdysozoa</taxon>
        <taxon>Arthropoda</taxon>
        <taxon>Hexapoda</taxon>
        <taxon>Insecta</taxon>
        <taxon>Pterygota</taxon>
        <taxon>Neoptera</taxon>
        <taxon>Endopterygota</taxon>
        <taxon>Hymenoptera</taxon>
        <taxon>Apocrita</taxon>
        <taxon>Aculeata</taxon>
        <taxon>Formicoidea</taxon>
        <taxon>Formicidae</taxon>
        <taxon>Myrmicinae</taxon>
        <taxon>Mycetomoellerius</taxon>
    </lineage>
</organism>
<dbReference type="GO" id="GO:0005743">
    <property type="term" value="C:mitochondrial inner membrane"/>
    <property type="evidence" value="ECO:0007669"/>
    <property type="project" value="UniProtKB-SubCell"/>
</dbReference>
<evidence type="ECO:0000256" key="2">
    <source>
        <dbReference type="ARBA" id="ARBA00009575"/>
    </source>
</evidence>
<accession>A0A151WSZ7</accession>
<dbReference type="GO" id="GO:0033617">
    <property type="term" value="P:mitochondrial respiratory chain complex IV assembly"/>
    <property type="evidence" value="ECO:0007669"/>
    <property type="project" value="InterPro"/>
</dbReference>
<evidence type="ECO:0000256" key="5">
    <source>
        <dbReference type="ARBA" id="ARBA00022792"/>
    </source>
</evidence>
<dbReference type="PANTHER" id="PTHR31586">
    <property type="entry name" value="CYTOCHROME C OXIDASE PROTEIN 20"/>
    <property type="match status" value="1"/>
</dbReference>
<keyword evidence="6 9" id="KW-1133">Transmembrane helix</keyword>
<dbReference type="PRINTS" id="PR02049">
    <property type="entry name" value="PROTEINF36A"/>
</dbReference>
<evidence type="ECO:0000256" key="4">
    <source>
        <dbReference type="ARBA" id="ARBA00022692"/>
    </source>
</evidence>
<dbReference type="PANTHER" id="PTHR31586:SF1">
    <property type="entry name" value="CYTOCHROME C OXIDASE ASSEMBLY PROTEIN COX20, MITOCHONDRIAL"/>
    <property type="match status" value="1"/>
</dbReference>
<name>A0A151WSZ7_9HYME</name>
<dbReference type="AlphaFoldDB" id="A0A151WSZ7"/>
<sequence length="114" mass="13132">MEDVNNAIVQNLDEEDESKAVMLFGRDIRKIPCFKHSMLFGIYSGLAAGLGTFMFTSRVKLSTNVALGSYMGVTVVYWFYCRYNYTMEKHEMQNLQNIIRQKSINAVKKDKETV</sequence>
<evidence type="ECO:0000313" key="10">
    <source>
        <dbReference type="EMBL" id="KYQ51042.1"/>
    </source>
</evidence>
<keyword evidence="4 9" id="KW-0812">Transmembrane</keyword>
<proteinExistence type="inferred from homology"/>